<name>A0AAC8TG15_9BACT</name>
<dbReference type="Proteomes" id="UP000035579">
    <property type="component" value="Chromosome"/>
</dbReference>
<sequence length="71" mass="7532">MKGQCPSSRPSGARRAQLTEGRARAASQESAKKDNTGSPGSSACHCSTCRADYSLRRVRELPGRASPRARG</sequence>
<dbReference type="EMBL" id="CP011509">
    <property type="protein sequence ID" value="AKJ04588.1"/>
    <property type="molecule type" value="Genomic_DNA"/>
</dbReference>
<dbReference type="AlphaFoldDB" id="A0AAC8TG15"/>
<evidence type="ECO:0000256" key="1">
    <source>
        <dbReference type="SAM" id="MobiDB-lite"/>
    </source>
</evidence>
<feature type="compositionally biased region" description="Polar residues" evidence="1">
    <location>
        <begin position="1"/>
        <end position="10"/>
    </location>
</feature>
<feature type="region of interest" description="Disordered" evidence="1">
    <location>
        <begin position="1"/>
        <end position="44"/>
    </location>
</feature>
<protein>
    <submittedName>
        <fullName evidence="2">Uncharacterized protein</fullName>
    </submittedName>
</protein>
<organism evidence="2 3">
    <name type="scientific">Archangium gephyra</name>
    <dbReference type="NCBI Taxonomy" id="48"/>
    <lineage>
        <taxon>Bacteria</taxon>
        <taxon>Pseudomonadati</taxon>
        <taxon>Myxococcota</taxon>
        <taxon>Myxococcia</taxon>
        <taxon>Myxococcales</taxon>
        <taxon>Cystobacterineae</taxon>
        <taxon>Archangiaceae</taxon>
        <taxon>Archangium</taxon>
    </lineage>
</organism>
<dbReference type="KEGG" id="age:AA314_06214"/>
<evidence type="ECO:0000313" key="3">
    <source>
        <dbReference type="Proteomes" id="UP000035579"/>
    </source>
</evidence>
<reference evidence="2 3" key="1">
    <citation type="submission" date="2015-05" db="EMBL/GenBank/DDBJ databases">
        <title>Genome assembly of Archangium gephyra DSM 2261.</title>
        <authorList>
            <person name="Sharma G."/>
            <person name="Subramanian S."/>
        </authorList>
    </citation>
    <scope>NUCLEOTIDE SEQUENCE [LARGE SCALE GENOMIC DNA]</scope>
    <source>
        <strain evidence="2 3">DSM 2261</strain>
    </source>
</reference>
<proteinExistence type="predicted"/>
<evidence type="ECO:0000313" key="2">
    <source>
        <dbReference type="EMBL" id="AKJ04588.1"/>
    </source>
</evidence>
<accession>A0AAC8TG15</accession>
<gene>
    <name evidence="2" type="ORF">AA314_06214</name>
</gene>